<gene>
    <name evidence="2" type="ORF">CRG98_049652</name>
</gene>
<feature type="non-terminal residue" evidence="2">
    <location>
        <position position="119"/>
    </location>
</feature>
<reference evidence="2 3" key="1">
    <citation type="submission" date="2017-11" db="EMBL/GenBank/DDBJ databases">
        <title>De-novo sequencing of pomegranate (Punica granatum L.) genome.</title>
        <authorList>
            <person name="Akparov Z."/>
            <person name="Amiraslanov A."/>
            <person name="Hajiyeva S."/>
            <person name="Abbasov M."/>
            <person name="Kaur K."/>
            <person name="Hamwieh A."/>
            <person name="Solovyev V."/>
            <person name="Salamov A."/>
            <person name="Braich B."/>
            <person name="Kosarev P."/>
            <person name="Mahmoud A."/>
            <person name="Hajiyev E."/>
            <person name="Babayeva S."/>
            <person name="Izzatullayeva V."/>
            <person name="Mammadov A."/>
            <person name="Mammadov A."/>
            <person name="Sharifova S."/>
            <person name="Ojaghi J."/>
            <person name="Eynullazada K."/>
            <person name="Bayramov B."/>
            <person name="Abdulazimova A."/>
            <person name="Shahmuradov I."/>
        </authorList>
    </citation>
    <scope>NUCLEOTIDE SEQUENCE [LARGE SCALE GENOMIC DNA]</scope>
    <source>
        <strain evidence="3">cv. AG2017</strain>
        <tissue evidence="2">Leaf</tissue>
    </source>
</reference>
<dbReference type="AlphaFoldDB" id="A0A2I0H6H5"/>
<evidence type="ECO:0000256" key="1">
    <source>
        <dbReference type="SAM" id="MobiDB-lite"/>
    </source>
</evidence>
<evidence type="ECO:0000313" key="2">
    <source>
        <dbReference type="EMBL" id="PKH99496.1"/>
    </source>
</evidence>
<dbReference type="EMBL" id="PGOL01041698">
    <property type="protein sequence ID" value="PKH99496.1"/>
    <property type="molecule type" value="Genomic_DNA"/>
</dbReference>
<protein>
    <submittedName>
        <fullName evidence="2">Uncharacterized protein</fullName>
    </submittedName>
</protein>
<sequence>MDEENVHEVPRGLTLDQAQFLGFQKGQDELSTRLDKLTQVVERMALARATVPRAHRVPRRNVQVEDEADREDELPDEEEQPIPRREQRGVGNNLKLKISQFKGTSSPEEYLEWVQRVDK</sequence>
<proteinExistence type="predicted"/>
<evidence type="ECO:0000313" key="3">
    <source>
        <dbReference type="Proteomes" id="UP000233551"/>
    </source>
</evidence>
<dbReference type="Proteomes" id="UP000233551">
    <property type="component" value="Unassembled WGS sequence"/>
</dbReference>
<name>A0A2I0H6H5_PUNGR</name>
<keyword evidence="3" id="KW-1185">Reference proteome</keyword>
<organism evidence="2 3">
    <name type="scientific">Punica granatum</name>
    <name type="common">Pomegranate</name>
    <dbReference type="NCBI Taxonomy" id="22663"/>
    <lineage>
        <taxon>Eukaryota</taxon>
        <taxon>Viridiplantae</taxon>
        <taxon>Streptophyta</taxon>
        <taxon>Embryophyta</taxon>
        <taxon>Tracheophyta</taxon>
        <taxon>Spermatophyta</taxon>
        <taxon>Magnoliopsida</taxon>
        <taxon>eudicotyledons</taxon>
        <taxon>Gunneridae</taxon>
        <taxon>Pentapetalae</taxon>
        <taxon>rosids</taxon>
        <taxon>malvids</taxon>
        <taxon>Myrtales</taxon>
        <taxon>Lythraceae</taxon>
        <taxon>Punica</taxon>
    </lineage>
</organism>
<feature type="region of interest" description="Disordered" evidence="1">
    <location>
        <begin position="54"/>
        <end position="93"/>
    </location>
</feature>
<comment type="caution">
    <text evidence="2">The sequence shown here is derived from an EMBL/GenBank/DDBJ whole genome shotgun (WGS) entry which is preliminary data.</text>
</comment>
<feature type="compositionally biased region" description="Acidic residues" evidence="1">
    <location>
        <begin position="64"/>
        <end position="80"/>
    </location>
</feature>
<accession>A0A2I0H6H5</accession>